<keyword evidence="5" id="KW-0804">Transcription</keyword>
<evidence type="ECO:0000256" key="1">
    <source>
        <dbReference type="ARBA" id="ARBA00022553"/>
    </source>
</evidence>
<dbReference type="SMART" id="SM00862">
    <property type="entry name" value="Trans_reg_C"/>
    <property type="match status" value="1"/>
</dbReference>
<dbReference type="GO" id="GO:0006355">
    <property type="term" value="P:regulation of DNA-templated transcription"/>
    <property type="evidence" value="ECO:0007669"/>
    <property type="project" value="InterPro"/>
</dbReference>
<dbReference type="InterPro" id="IPR036388">
    <property type="entry name" value="WH-like_DNA-bd_sf"/>
</dbReference>
<dbReference type="InterPro" id="IPR039420">
    <property type="entry name" value="WalR-like"/>
</dbReference>
<keyword evidence="11" id="KW-1185">Reference proteome</keyword>
<dbReference type="SMART" id="SM00448">
    <property type="entry name" value="REC"/>
    <property type="match status" value="1"/>
</dbReference>
<keyword evidence="3" id="KW-0805">Transcription regulation</keyword>
<evidence type="ECO:0000256" key="3">
    <source>
        <dbReference type="ARBA" id="ARBA00023015"/>
    </source>
</evidence>
<dbReference type="InterPro" id="IPR001789">
    <property type="entry name" value="Sig_transdc_resp-reg_receiver"/>
</dbReference>
<evidence type="ECO:0000259" key="9">
    <source>
        <dbReference type="PROSITE" id="PS51755"/>
    </source>
</evidence>
<gene>
    <name evidence="10" type="ORF">GGR17_002559</name>
</gene>
<evidence type="ECO:0000256" key="2">
    <source>
        <dbReference type="ARBA" id="ARBA00023012"/>
    </source>
</evidence>
<dbReference type="InterPro" id="IPR016032">
    <property type="entry name" value="Sig_transdc_resp-reg_C-effctor"/>
</dbReference>
<evidence type="ECO:0000256" key="7">
    <source>
        <dbReference type="PROSITE-ProRule" id="PRU01091"/>
    </source>
</evidence>
<evidence type="ECO:0000259" key="8">
    <source>
        <dbReference type="PROSITE" id="PS50110"/>
    </source>
</evidence>
<dbReference type="Gene3D" id="1.10.10.10">
    <property type="entry name" value="Winged helix-like DNA-binding domain superfamily/Winged helix DNA-binding domain"/>
    <property type="match status" value="1"/>
</dbReference>
<dbReference type="PANTHER" id="PTHR48111">
    <property type="entry name" value="REGULATOR OF RPOS"/>
    <property type="match status" value="1"/>
</dbReference>
<evidence type="ECO:0000313" key="10">
    <source>
        <dbReference type="EMBL" id="MBB4022740.1"/>
    </source>
</evidence>
<evidence type="ECO:0000256" key="4">
    <source>
        <dbReference type="ARBA" id="ARBA00023125"/>
    </source>
</evidence>
<dbReference type="SUPFAM" id="SSF52172">
    <property type="entry name" value="CheY-like"/>
    <property type="match status" value="1"/>
</dbReference>
<proteinExistence type="predicted"/>
<dbReference type="InterPro" id="IPR001867">
    <property type="entry name" value="OmpR/PhoB-type_DNA-bd"/>
</dbReference>
<dbReference type="InterPro" id="IPR011006">
    <property type="entry name" value="CheY-like_superfamily"/>
</dbReference>
<dbReference type="GO" id="GO:0000976">
    <property type="term" value="F:transcription cis-regulatory region binding"/>
    <property type="evidence" value="ECO:0007669"/>
    <property type="project" value="TreeGrafter"/>
</dbReference>
<dbReference type="Pfam" id="PF00072">
    <property type="entry name" value="Response_reg"/>
    <property type="match status" value="1"/>
</dbReference>
<comment type="caution">
    <text evidence="10">The sequence shown here is derived from an EMBL/GenBank/DDBJ whole genome shotgun (WGS) entry which is preliminary data.</text>
</comment>
<keyword evidence="1 6" id="KW-0597">Phosphoprotein</keyword>
<evidence type="ECO:0000313" key="11">
    <source>
        <dbReference type="Proteomes" id="UP000585681"/>
    </source>
</evidence>
<dbReference type="GO" id="GO:0000156">
    <property type="term" value="F:phosphorelay response regulator activity"/>
    <property type="evidence" value="ECO:0007669"/>
    <property type="project" value="TreeGrafter"/>
</dbReference>
<feature type="modified residue" description="4-aspartylphosphate" evidence="6">
    <location>
        <position position="53"/>
    </location>
</feature>
<dbReference type="CDD" id="cd00383">
    <property type="entry name" value="trans_reg_C"/>
    <property type="match status" value="1"/>
</dbReference>
<dbReference type="Pfam" id="PF00486">
    <property type="entry name" value="Trans_reg_C"/>
    <property type="match status" value="1"/>
</dbReference>
<dbReference type="PROSITE" id="PS50110">
    <property type="entry name" value="RESPONSE_REGULATORY"/>
    <property type="match status" value="1"/>
</dbReference>
<dbReference type="Gene3D" id="3.40.50.2300">
    <property type="match status" value="1"/>
</dbReference>
<dbReference type="AlphaFoldDB" id="A0A840CC55"/>
<keyword evidence="4 7" id="KW-0238">DNA-binding</keyword>
<dbReference type="Gene3D" id="6.10.250.690">
    <property type="match status" value="1"/>
</dbReference>
<evidence type="ECO:0000256" key="6">
    <source>
        <dbReference type="PROSITE-ProRule" id="PRU00169"/>
    </source>
</evidence>
<keyword evidence="2" id="KW-0902">Two-component regulatory system</keyword>
<feature type="domain" description="Response regulatory" evidence="8">
    <location>
        <begin position="4"/>
        <end position="117"/>
    </location>
</feature>
<name>A0A840CC55_9RHOB</name>
<organism evidence="10 11">
    <name type="scientific">Actibacterium naphthalenivorans</name>
    <dbReference type="NCBI Taxonomy" id="1614693"/>
    <lineage>
        <taxon>Bacteria</taxon>
        <taxon>Pseudomonadati</taxon>
        <taxon>Pseudomonadota</taxon>
        <taxon>Alphaproteobacteria</taxon>
        <taxon>Rhodobacterales</taxon>
        <taxon>Roseobacteraceae</taxon>
        <taxon>Actibacterium</taxon>
    </lineage>
</organism>
<feature type="domain" description="OmpR/PhoB-type" evidence="9">
    <location>
        <begin position="134"/>
        <end position="235"/>
    </location>
</feature>
<dbReference type="GO" id="GO:0005829">
    <property type="term" value="C:cytosol"/>
    <property type="evidence" value="ECO:0007669"/>
    <property type="project" value="TreeGrafter"/>
</dbReference>
<evidence type="ECO:0000256" key="5">
    <source>
        <dbReference type="ARBA" id="ARBA00023163"/>
    </source>
</evidence>
<reference evidence="10" key="1">
    <citation type="submission" date="2020-08" db="EMBL/GenBank/DDBJ databases">
        <title>Genomic Encyclopedia of Type Strains, Phase IV (KMG-IV): sequencing the most valuable type-strain genomes for metagenomic binning, comparative biology and taxonomic classification.</title>
        <authorList>
            <person name="Goeker M."/>
        </authorList>
    </citation>
    <scope>NUCLEOTIDE SEQUENCE [LARGE SCALE GENOMIC DNA]</scope>
    <source>
        <strain evidence="10">DSM 105040</strain>
    </source>
</reference>
<dbReference type="SUPFAM" id="SSF46894">
    <property type="entry name" value="C-terminal effector domain of the bipartite response regulators"/>
    <property type="match status" value="1"/>
</dbReference>
<accession>A0A840CC55</accession>
<dbReference type="PANTHER" id="PTHR48111:SF4">
    <property type="entry name" value="DNA-BINDING DUAL TRANSCRIPTIONAL REGULATOR OMPR"/>
    <property type="match status" value="1"/>
</dbReference>
<dbReference type="Proteomes" id="UP000585681">
    <property type="component" value="Unassembled WGS sequence"/>
</dbReference>
<sequence length="247" mass="27616">MQDHILIVDDDRQLTSFLERFLAKQGFRATSAGSGEQMRMAMARHEFSLIILDLILPDVDGFEMAREVRRDNRVPMIMLSARDEVYDRIIGLELGADDYLTKPYEPRELLARIRSVLRRSKPADAELAGALPPVRFLRFGDLTLDLVERRLTRDGGAEDVYLTSTEFALLRALAQGAGEVQTRERILETVYGNAVSITDRAIDAHIVRLRRKIDNGDAADSMIRTVHGSGYLLAAEVEAAQGDGTSQ</sequence>
<feature type="DNA-binding region" description="OmpR/PhoB-type" evidence="7">
    <location>
        <begin position="134"/>
        <end position="235"/>
    </location>
</feature>
<dbReference type="RefSeq" id="WP_054539887.1">
    <property type="nucleotide sequence ID" value="NZ_JACIEQ010000003.1"/>
</dbReference>
<dbReference type="EMBL" id="JACIEQ010000003">
    <property type="protein sequence ID" value="MBB4022740.1"/>
    <property type="molecule type" value="Genomic_DNA"/>
</dbReference>
<dbReference type="GO" id="GO:0032993">
    <property type="term" value="C:protein-DNA complex"/>
    <property type="evidence" value="ECO:0007669"/>
    <property type="project" value="TreeGrafter"/>
</dbReference>
<dbReference type="PROSITE" id="PS51755">
    <property type="entry name" value="OMPR_PHOB"/>
    <property type="match status" value="1"/>
</dbReference>
<protein>
    <submittedName>
        <fullName evidence="10">DNA-binding response OmpR family regulator</fullName>
    </submittedName>
</protein>